<dbReference type="AlphaFoldDB" id="A0A6P0UFD7"/>
<keyword evidence="1" id="KW-0813">Transport</keyword>
<dbReference type="SMART" id="SM00382">
    <property type="entry name" value="AAA"/>
    <property type="match status" value="1"/>
</dbReference>
<dbReference type="Gene3D" id="3.40.50.300">
    <property type="entry name" value="P-loop containing nucleotide triphosphate hydrolases"/>
    <property type="match status" value="1"/>
</dbReference>
<dbReference type="RefSeq" id="WP_163606274.1">
    <property type="nucleotide sequence ID" value="NZ_JAABOO010000001.1"/>
</dbReference>
<dbReference type="CDD" id="cd03214">
    <property type="entry name" value="ABC_Iron-Siderophores_B12_Hemin"/>
    <property type="match status" value="1"/>
</dbReference>
<feature type="domain" description="ABC transporter" evidence="4">
    <location>
        <begin position="10"/>
        <end position="250"/>
    </location>
</feature>
<dbReference type="GO" id="GO:0016887">
    <property type="term" value="F:ATP hydrolysis activity"/>
    <property type="evidence" value="ECO:0007669"/>
    <property type="project" value="InterPro"/>
</dbReference>
<evidence type="ECO:0000256" key="1">
    <source>
        <dbReference type="ARBA" id="ARBA00022448"/>
    </source>
</evidence>
<dbReference type="SUPFAM" id="SSF52540">
    <property type="entry name" value="P-loop containing nucleoside triphosphate hydrolases"/>
    <property type="match status" value="1"/>
</dbReference>
<evidence type="ECO:0000259" key="4">
    <source>
        <dbReference type="PROSITE" id="PS50893"/>
    </source>
</evidence>
<evidence type="ECO:0000256" key="3">
    <source>
        <dbReference type="ARBA" id="ARBA00022840"/>
    </source>
</evidence>
<evidence type="ECO:0000313" key="6">
    <source>
        <dbReference type="Proteomes" id="UP000468581"/>
    </source>
</evidence>
<keyword evidence="2" id="KW-0547">Nucleotide-binding</keyword>
<keyword evidence="3 5" id="KW-0067">ATP-binding</keyword>
<evidence type="ECO:0000313" key="5">
    <source>
        <dbReference type="EMBL" id="NER11984.1"/>
    </source>
</evidence>
<dbReference type="FunFam" id="3.40.50.300:FF:000134">
    <property type="entry name" value="Iron-enterobactin ABC transporter ATP-binding protein"/>
    <property type="match status" value="1"/>
</dbReference>
<dbReference type="EMBL" id="JAABOO010000001">
    <property type="protein sequence ID" value="NER11984.1"/>
    <property type="molecule type" value="Genomic_DNA"/>
</dbReference>
<protein>
    <submittedName>
        <fullName evidence="5">ATP-binding cassette domain-containing protein</fullName>
    </submittedName>
</protein>
<dbReference type="InterPro" id="IPR050153">
    <property type="entry name" value="Metal_Ion_Import_ABC"/>
</dbReference>
<dbReference type="Proteomes" id="UP000468581">
    <property type="component" value="Unassembled WGS sequence"/>
</dbReference>
<dbReference type="InterPro" id="IPR027417">
    <property type="entry name" value="P-loop_NTPase"/>
</dbReference>
<reference evidence="5 6" key="1">
    <citation type="submission" date="2020-01" db="EMBL/GenBank/DDBJ databases">
        <title>Leptobacterium flavescens.</title>
        <authorList>
            <person name="Wang G."/>
        </authorList>
    </citation>
    <scope>NUCLEOTIDE SEQUENCE [LARGE SCALE GENOMIC DNA]</scope>
    <source>
        <strain evidence="5 6">KCTC 22160</strain>
    </source>
</reference>
<accession>A0A6P0UFD7</accession>
<dbReference type="PANTHER" id="PTHR42734:SF21">
    <property type="entry name" value="IRON ABC TRANSPORTER, ATP-BINDING PROTEIN"/>
    <property type="match status" value="1"/>
</dbReference>
<gene>
    <name evidence="5" type="ORF">GWK08_00895</name>
</gene>
<keyword evidence="6" id="KW-1185">Reference proteome</keyword>
<evidence type="ECO:0000256" key="2">
    <source>
        <dbReference type="ARBA" id="ARBA00022741"/>
    </source>
</evidence>
<comment type="caution">
    <text evidence="5">The sequence shown here is derived from an EMBL/GenBank/DDBJ whole genome shotgun (WGS) entry which is preliminary data.</text>
</comment>
<proteinExistence type="predicted"/>
<dbReference type="PROSITE" id="PS50893">
    <property type="entry name" value="ABC_TRANSPORTER_2"/>
    <property type="match status" value="1"/>
</dbReference>
<dbReference type="PANTHER" id="PTHR42734">
    <property type="entry name" value="METAL TRANSPORT SYSTEM ATP-BINDING PROTEIN TM_0124-RELATED"/>
    <property type="match status" value="1"/>
</dbReference>
<dbReference type="Pfam" id="PF00005">
    <property type="entry name" value="ABC_tran"/>
    <property type="match status" value="1"/>
</dbReference>
<sequence length="264" mass="29014">MEKEKGHSVLKVEGLSIGYKSRKSSSEIAADIHFSLEEGELVSVVGANGVGKSTLLRTLARVQPKLGGSIDLKGRGLENYKPTELASQLSLVLTEQIPSKNLTVTEVVALGRQPYTNWIGSLTGNDKEKIKNALSLVNIEAIKNKKCFELSDGQLQKTMIARALAQDTALIILDEPTTHLDIYHKAYILKLLKEIAHKTQKTILYSSHEIDLAIQLCDKMLVMTEDKISFGKPATLIESGSFSELFPTDLINFDKASGTFKVNK</sequence>
<dbReference type="InterPro" id="IPR003439">
    <property type="entry name" value="ABC_transporter-like_ATP-bd"/>
</dbReference>
<dbReference type="InterPro" id="IPR003593">
    <property type="entry name" value="AAA+_ATPase"/>
</dbReference>
<name>A0A6P0UFD7_9FLAO</name>
<dbReference type="GO" id="GO:0005524">
    <property type="term" value="F:ATP binding"/>
    <property type="evidence" value="ECO:0007669"/>
    <property type="project" value="UniProtKB-KW"/>
</dbReference>
<organism evidence="5 6">
    <name type="scientific">Leptobacterium flavescens</name>
    <dbReference type="NCBI Taxonomy" id="472055"/>
    <lineage>
        <taxon>Bacteria</taxon>
        <taxon>Pseudomonadati</taxon>
        <taxon>Bacteroidota</taxon>
        <taxon>Flavobacteriia</taxon>
        <taxon>Flavobacteriales</taxon>
        <taxon>Flavobacteriaceae</taxon>
        <taxon>Leptobacterium</taxon>
    </lineage>
</organism>